<dbReference type="InterPro" id="IPR043519">
    <property type="entry name" value="NT_sf"/>
</dbReference>
<dbReference type="InterPro" id="IPR036388">
    <property type="entry name" value="WH-like_DNA-bd_sf"/>
</dbReference>
<gene>
    <name evidence="1" type="ORF">F7O44_25235</name>
</gene>
<dbReference type="EMBL" id="WLZY01000011">
    <property type="protein sequence ID" value="NDL60385.1"/>
    <property type="molecule type" value="Genomic_DNA"/>
</dbReference>
<name>A0A7K3MAP4_9ACTN</name>
<dbReference type="Gene3D" id="3.30.460.10">
    <property type="entry name" value="Beta Polymerase, domain 2"/>
    <property type="match status" value="1"/>
</dbReference>
<evidence type="ECO:0000313" key="2">
    <source>
        <dbReference type="Proteomes" id="UP000460435"/>
    </source>
</evidence>
<evidence type="ECO:0000313" key="1">
    <source>
        <dbReference type="EMBL" id="NDL60385.1"/>
    </source>
</evidence>
<dbReference type="Proteomes" id="UP000460435">
    <property type="component" value="Unassembled WGS sequence"/>
</dbReference>
<dbReference type="AlphaFoldDB" id="A0A7K3MAP4"/>
<sequence>MDVSRPELLALQPGTAGVLRVLSGADAAFTMRSIARLAGVSHTHVGRIIGSLVEQGVVYDEVQGASRLCRLNWSHLATGPLVELIRLHSRMIDLLRAELTSWELRPEHASLFGSAARGDGDTSSDLDILLVRTDGVEGDHPTWRTQLYEAAERIRTATGNHVAWFDISRPELQLAVDQGEAVIEEWRRDAVPLAGVELDEVLGSLE</sequence>
<dbReference type="InterPro" id="IPR036390">
    <property type="entry name" value="WH_DNA-bd_sf"/>
</dbReference>
<accession>A0A7K3MAP4</accession>
<comment type="caution">
    <text evidence="1">The sequence shown here is derived from an EMBL/GenBank/DDBJ whole genome shotgun (WGS) entry which is preliminary data.</text>
</comment>
<dbReference type="CDD" id="cd05403">
    <property type="entry name" value="NT_KNTase_like"/>
    <property type="match status" value="1"/>
</dbReference>
<dbReference type="SUPFAM" id="SSF81301">
    <property type="entry name" value="Nucleotidyltransferase"/>
    <property type="match status" value="1"/>
</dbReference>
<dbReference type="RefSeq" id="WP_162453087.1">
    <property type="nucleotide sequence ID" value="NZ_WLZY01000011.1"/>
</dbReference>
<protein>
    <submittedName>
        <fullName evidence="1">Uncharacterized protein</fullName>
    </submittedName>
</protein>
<dbReference type="SUPFAM" id="SSF46785">
    <property type="entry name" value="Winged helix' DNA-binding domain"/>
    <property type="match status" value="1"/>
</dbReference>
<dbReference type="Gene3D" id="1.10.10.10">
    <property type="entry name" value="Winged helix-like DNA-binding domain superfamily/Winged helix DNA-binding domain"/>
    <property type="match status" value="1"/>
</dbReference>
<keyword evidence="2" id="KW-1185">Reference proteome</keyword>
<proteinExistence type="predicted"/>
<organism evidence="1 2">
    <name type="scientific">Phytoactinopolyspora mesophila</name>
    <dbReference type="NCBI Taxonomy" id="2650750"/>
    <lineage>
        <taxon>Bacteria</taxon>
        <taxon>Bacillati</taxon>
        <taxon>Actinomycetota</taxon>
        <taxon>Actinomycetes</taxon>
        <taxon>Jiangellales</taxon>
        <taxon>Jiangellaceae</taxon>
        <taxon>Phytoactinopolyspora</taxon>
    </lineage>
</organism>
<reference evidence="1 2" key="1">
    <citation type="submission" date="2019-11" db="EMBL/GenBank/DDBJ databases">
        <authorList>
            <person name="Li X.-J."/>
            <person name="Feng X.-M."/>
        </authorList>
    </citation>
    <scope>NUCLEOTIDE SEQUENCE [LARGE SCALE GENOMIC DNA]</scope>
    <source>
        <strain evidence="1 2">XMNu-373</strain>
    </source>
</reference>